<evidence type="ECO:0000313" key="1">
    <source>
        <dbReference type="EMBL" id="GFY64312.1"/>
    </source>
</evidence>
<reference evidence="1" key="1">
    <citation type="submission" date="2020-08" db="EMBL/GenBank/DDBJ databases">
        <title>Multicomponent nature underlies the extraordinary mechanical properties of spider dragline silk.</title>
        <authorList>
            <person name="Kono N."/>
            <person name="Nakamura H."/>
            <person name="Mori M."/>
            <person name="Yoshida Y."/>
            <person name="Ohtoshi R."/>
            <person name="Malay A.D."/>
            <person name="Moran D.A.P."/>
            <person name="Tomita M."/>
            <person name="Numata K."/>
            <person name="Arakawa K."/>
        </authorList>
    </citation>
    <scope>NUCLEOTIDE SEQUENCE</scope>
</reference>
<keyword evidence="2" id="KW-1185">Reference proteome</keyword>
<proteinExistence type="predicted"/>
<accession>A0A8X7CGZ3</accession>
<dbReference type="Proteomes" id="UP000886998">
    <property type="component" value="Unassembled WGS sequence"/>
</dbReference>
<name>A0A8X7CGZ3_9ARAC</name>
<protein>
    <submittedName>
        <fullName evidence="1">Uncharacterized protein</fullName>
    </submittedName>
</protein>
<sequence>MLRRNLSETDKTIHPFHSVVILSDSPIRLLQPSYYVVTLSQQPSTTPSTTADQFWELSGKGTLRQCCGSSGRTGFSKRRHSDRIGTKHQQFGRMVALFVAGEARYRARESSEVASGHVRSNRSWQCRNSGINGCISRFEEELGIQSKQGTEACGSRLAVKGLIECLSTVMKPK</sequence>
<dbReference type="AlphaFoldDB" id="A0A8X7CGZ3"/>
<comment type="caution">
    <text evidence="1">The sequence shown here is derived from an EMBL/GenBank/DDBJ whole genome shotgun (WGS) entry which is preliminary data.</text>
</comment>
<gene>
    <name evidence="1" type="ORF">TNIN_466691</name>
</gene>
<organism evidence="1 2">
    <name type="scientific">Trichonephila inaurata madagascariensis</name>
    <dbReference type="NCBI Taxonomy" id="2747483"/>
    <lineage>
        <taxon>Eukaryota</taxon>
        <taxon>Metazoa</taxon>
        <taxon>Ecdysozoa</taxon>
        <taxon>Arthropoda</taxon>
        <taxon>Chelicerata</taxon>
        <taxon>Arachnida</taxon>
        <taxon>Araneae</taxon>
        <taxon>Araneomorphae</taxon>
        <taxon>Entelegynae</taxon>
        <taxon>Araneoidea</taxon>
        <taxon>Nephilidae</taxon>
        <taxon>Trichonephila</taxon>
        <taxon>Trichonephila inaurata</taxon>
    </lineage>
</organism>
<evidence type="ECO:0000313" key="2">
    <source>
        <dbReference type="Proteomes" id="UP000886998"/>
    </source>
</evidence>
<dbReference type="EMBL" id="BMAV01015184">
    <property type="protein sequence ID" value="GFY64312.1"/>
    <property type="molecule type" value="Genomic_DNA"/>
</dbReference>